<evidence type="ECO:0000256" key="6">
    <source>
        <dbReference type="ARBA" id="ARBA00022989"/>
    </source>
</evidence>
<evidence type="ECO:0000256" key="2">
    <source>
        <dbReference type="ARBA" id="ARBA00009239"/>
    </source>
</evidence>
<protein>
    <recommendedName>
        <fullName evidence="9">Hexosyltransferase</fullName>
        <ecNumber evidence="9">2.4.1.-</ecNumber>
    </recommendedName>
</protein>
<dbReference type="PANTHER" id="PTHR12369">
    <property type="entry name" value="CHONDROITIN SYNTHASE"/>
    <property type="match status" value="1"/>
</dbReference>
<accession>A0AAJ7UH87</accession>
<proteinExistence type="inferred from homology"/>
<keyword evidence="8" id="KW-0472">Membrane</keyword>
<evidence type="ECO:0000256" key="5">
    <source>
        <dbReference type="ARBA" id="ARBA00022968"/>
    </source>
</evidence>
<dbReference type="InterPro" id="IPR008428">
    <property type="entry name" value="Chond_GalNAc"/>
</dbReference>
<comment type="similarity">
    <text evidence="2 9">Belongs to the chondroitin N-acetylgalactosaminyltransferase family.</text>
</comment>
<keyword evidence="7 9" id="KW-0333">Golgi apparatus</keyword>
<dbReference type="InterPro" id="IPR029044">
    <property type="entry name" value="Nucleotide-diphossugar_trans"/>
</dbReference>
<dbReference type="Pfam" id="PF05679">
    <property type="entry name" value="CHGN"/>
    <property type="match status" value="2"/>
</dbReference>
<evidence type="ECO:0000313" key="13">
    <source>
        <dbReference type="RefSeq" id="XP_032834708.1"/>
    </source>
</evidence>
<dbReference type="KEGG" id="pmrn:116956930"/>
<keyword evidence="12" id="KW-1185">Reference proteome</keyword>
<sequence length="660" mass="68168">MVTRKLLSHWPRRLVPGACLAVAALLWLLHTLGCGLNHAEESAPRGQEAVAGLRRDAGLGQHQAELAEQSARHHQQLQVLRRQLAQLKSELHHRTEQLKTLQGAVVGGASVVGGGASVAVGGAGAVVGVAPAVGGDAAQAAPPAPMDASGPGGQASLQAFLTSQAERSEVLWGGRYSSEYAVIPYDSFTAHKVYQLETGLTRHPEERPLRRDRREELVQAVDAAIVALNGGERAGGDGYSLAHFVEGLFRSERDKGTEYRLAFRRPTETDGSDDSAGVGGSPLRVVTLFRPLAPPVVVAVDGAGDGGGGGGGGGDGGGGGGGGYFPPLHVVVPLARRTNAFRAFMHNFRQVVASQRGTVHLTVVYFGSPGLREVEDILRSTQLEGFPNVSMVPLAGEFSRGVGLDAGARAWPGGGGGRGVGGGAWPAGGEGAWPAGGEVLLFFCDVDIVFTAEFLTSCRTHARPGSRVYYPVVFSLYNPAIVYAHHDSVPPLAHQLVIKKETGFWRDFGFGMTCQYLSDYLAVGGFDPDIRGWGGEDVALYRKHLQRGTAAGAGGGAAAGAGGGAAAGAAAGAGAAAAVFGGGGFVVVRAPARGLFHLHHAKRCPQGLAGAQRRACLQTRALTEASHAQLGGLVLAGGGGGPGSDHRPEPGPGNRNRNWN</sequence>
<dbReference type="RefSeq" id="XP_032834708.1">
    <property type="nucleotide sequence ID" value="XM_032978817.1"/>
</dbReference>
<keyword evidence="6" id="KW-1133">Transmembrane helix</keyword>
<comment type="subcellular location">
    <subcellularLocation>
        <location evidence="1 9">Golgi apparatus</location>
        <location evidence="1 9">Golgi stack membrane</location>
        <topology evidence="1 9">Single-pass type II membrane protein</topology>
    </subcellularLocation>
</comment>
<dbReference type="PANTHER" id="PTHR12369:SF45">
    <property type="entry name" value="HEXOSYLTRANSFERASE"/>
    <property type="match status" value="1"/>
</dbReference>
<evidence type="ECO:0000256" key="11">
    <source>
        <dbReference type="SAM" id="MobiDB-lite"/>
    </source>
</evidence>
<feature type="coiled-coil region" evidence="10">
    <location>
        <begin position="70"/>
        <end position="97"/>
    </location>
</feature>
<keyword evidence="5 9" id="KW-0735">Signal-anchor</keyword>
<dbReference type="EC" id="2.4.1.-" evidence="9"/>
<reference evidence="13" key="1">
    <citation type="submission" date="2025-08" db="UniProtKB">
        <authorList>
            <consortium name="RefSeq"/>
        </authorList>
    </citation>
    <scope>IDENTIFICATION</scope>
    <source>
        <tissue evidence="13">Sperm</tissue>
    </source>
</reference>
<dbReference type="Proteomes" id="UP001318040">
    <property type="component" value="Chromosome 68"/>
</dbReference>
<evidence type="ECO:0000313" key="12">
    <source>
        <dbReference type="Proteomes" id="UP001318040"/>
    </source>
</evidence>
<dbReference type="AlphaFoldDB" id="A0AAJ7UH87"/>
<evidence type="ECO:0000256" key="1">
    <source>
        <dbReference type="ARBA" id="ARBA00004447"/>
    </source>
</evidence>
<dbReference type="InterPro" id="IPR051227">
    <property type="entry name" value="CS_glycosyltransferase"/>
</dbReference>
<evidence type="ECO:0000256" key="10">
    <source>
        <dbReference type="SAM" id="Coils"/>
    </source>
</evidence>
<evidence type="ECO:0000256" key="7">
    <source>
        <dbReference type="ARBA" id="ARBA00023034"/>
    </source>
</evidence>
<evidence type="ECO:0000256" key="4">
    <source>
        <dbReference type="ARBA" id="ARBA00022692"/>
    </source>
</evidence>
<name>A0AAJ7UH87_PETMA</name>
<feature type="compositionally biased region" description="Gly residues" evidence="11">
    <location>
        <begin position="634"/>
        <end position="643"/>
    </location>
</feature>
<keyword evidence="4" id="KW-0812">Transmembrane</keyword>
<dbReference type="SUPFAM" id="SSF53448">
    <property type="entry name" value="Nucleotide-diphospho-sugar transferases"/>
    <property type="match status" value="1"/>
</dbReference>
<evidence type="ECO:0000256" key="3">
    <source>
        <dbReference type="ARBA" id="ARBA00022679"/>
    </source>
</evidence>
<evidence type="ECO:0000256" key="8">
    <source>
        <dbReference type="ARBA" id="ARBA00023136"/>
    </source>
</evidence>
<gene>
    <name evidence="13" type="primary">LOC116956930</name>
</gene>
<organism evidence="12 13">
    <name type="scientific">Petromyzon marinus</name>
    <name type="common">Sea lamprey</name>
    <dbReference type="NCBI Taxonomy" id="7757"/>
    <lineage>
        <taxon>Eukaryota</taxon>
        <taxon>Metazoa</taxon>
        <taxon>Chordata</taxon>
        <taxon>Craniata</taxon>
        <taxon>Vertebrata</taxon>
        <taxon>Cyclostomata</taxon>
        <taxon>Hyperoartia</taxon>
        <taxon>Petromyzontiformes</taxon>
        <taxon>Petromyzontidae</taxon>
        <taxon>Petromyzon</taxon>
    </lineage>
</organism>
<evidence type="ECO:0000256" key="9">
    <source>
        <dbReference type="RuleBase" id="RU364016"/>
    </source>
</evidence>
<dbReference type="GO" id="GO:0047238">
    <property type="term" value="F:glucuronosyl-N-acetylgalactosaminyl-proteoglycan 4-beta-N-acetylgalactosaminyltransferase activity"/>
    <property type="evidence" value="ECO:0007669"/>
    <property type="project" value="TreeGrafter"/>
</dbReference>
<dbReference type="GO" id="GO:0032580">
    <property type="term" value="C:Golgi cisterna membrane"/>
    <property type="evidence" value="ECO:0007669"/>
    <property type="project" value="UniProtKB-SubCell"/>
</dbReference>
<feature type="region of interest" description="Disordered" evidence="11">
    <location>
        <begin position="633"/>
        <end position="660"/>
    </location>
</feature>
<dbReference type="Gene3D" id="3.90.550.10">
    <property type="entry name" value="Spore Coat Polysaccharide Biosynthesis Protein SpsA, Chain A"/>
    <property type="match status" value="1"/>
</dbReference>
<keyword evidence="10" id="KW-0175">Coiled coil</keyword>
<keyword evidence="3 9" id="KW-0808">Transferase</keyword>